<dbReference type="RefSeq" id="XP_001012334.1">
    <property type="nucleotide sequence ID" value="XM_001012334.1"/>
</dbReference>
<reference evidence="5" key="1">
    <citation type="journal article" date="2006" name="PLoS Biol.">
        <title>Macronuclear genome sequence of the ciliate Tetrahymena thermophila, a model eukaryote.</title>
        <authorList>
            <person name="Eisen J.A."/>
            <person name="Coyne R.S."/>
            <person name="Wu M."/>
            <person name="Wu D."/>
            <person name="Thiagarajan M."/>
            <person name="Wortman J.R."/>
            <person name="Badger J.H."/>
            <person name="Ren Q."/>
            <person name="Amedeo P."/>
            <person name="Jones K.M."/>
            <person name="Tallon L.J."/>
            <person name="Delcher A.L."/>
            <person name="Salzberg S.L."/>
            <person name="Silva J.C."/>
            <person name="Haas B.J."/>
            <person name="Majoros W.H."/>
            <person name="Farzad M."/>
            <person name="Carlton J.M."/>
            <person name="Smith R.K. Jr."/>
            <person name="Garg J."/>
            <person name="Pearlman R.E."/>
            <person name="Karrer K.M."/>
            <person name="Sun L."/>
            <person name="Manning G."/>
            <person name="Elde N.C."/>
            <person name="Turkewitz A.P."/>
            <person name="Asai D.J."/>
            <person name="Wilkes D.E."/>
            <person name="Wang Y."/>
            <person name="Cai H."/>
            <person name="Collins K."/>
            <person name="Stewart B.A."/>
            <person name="Lee S.R."/>
            <person name="Wilamowska K."/>
            <person name="Weinberg Z."/>
            <person name="Ruzzo W.L."/>
            <person name="Wloga D."/>
            <person name="Gaertig J."/>
            <person name="Frankel J."/>
            <person name="Tsao C.-C."/>
            <person name="Gorovsky M.A."/>
            <person name="Keeling P.J."/>
            <person name="Waller R.F."/>
            <person name="Patron N.J."/>
            <person name="Cherry J.M."/>
            <person name="Stover N.A."/>
            <person name="Krieger C.J."/>
            <person name="del Toro C."/>
            <person name="Ryder H.F."/>
            <person name="Williamson S.C."/>
            <person name="Barbeau R.A."/>
            <person name="Hamilton E.P."/>
            <person name="Orias E."/>
        </authorList>
    </citation>
    <scope>NUCLEOTIDE SEQUENCE [LARGE SCALE GENOMIC DNA]</scope>
    <source>
        <strain evidence="5">SB210</strain>
    </source>
</reference>
<feature type="domain" description="EGF-like" evidence="3">
    <location>
        <begin position="1633"/>
        <end position="1673"/>
    </location>
</feature>
<dbReference type="SMART" id="SM01411">
    <property type="entry name" value="Ephrin_rec_like"/>
    <property type="match status" value="6"/>
</dbReference>
<feature type="domain" description="EGF-like" evidence="3">
    <location>
        <begin position="1939"/>
        <end position="1993"/>
    </location>
</feature>
<evidence type="ECO:0000313" key="5">
    <source>
        <dbReference type="Proteomes" id="UP000009168"/>
    </source>
</evidence>
<keyword evidence="5" id="KW-1185">Reference proteome</keyword>
<feature type="domain" description="EGF-like" evidence="3">
    <location>
        <begin position="685"/>
        <end position="739"/>
    </location>
</feature>
<organism evidence="4 5">
    <name type="scientific">Tetrahymena thermophila (strain SB210)</name>
    <dbReference type="NCBI Taxonomy" id="312017"/>
    <lineage>
        <taxon>Eukaryota</taxon>
        <taxon>Sar</taxon>
        <taxon>Alveolata</taxon>
        <taxon>Ciliophora</taxon>
        <taxon>Intramacronucleata</taxon>
        <taxon>Oligohymenophorea</taxon>
        <taxon>Hymenostomatida</taxon>
        <taxon>Tetrahymenina</taxon>
        <taxon>Tetrahymenidae</taxon>
        <taxon>Tetrahymena</taxon>
    </lineage>
</organism>
<feature type="domain" description="EGF-like" evidence="3">
    <location>
        <begin position="1484"/>
        <end position="1537"/>
    </location>
</feature>
<accession>Q234B4</accession>
<feature type="domain" description="EGF-like" evidence="3">
    <location>
        <begin position="1750"/>
        <end position="1804"/>
    </location>
</feature>
<feature type="region of interest" description="Disordered" evidence="1">
    <location>
        <begin position="2850"/>
        <end position="2869"/>
    </location>
</feature>
<evidence type="ECO:0000256" key="1">
    <source>
        <dbReference type="SAM" id="MobiDB-lite"/>
    </source>
</evidence>
<feature type="chain" id="PRO_5004201321" description="EGF-like domain-containing protein" evidence="2">
    <location>
        <begin position="19"/>
        <end position="2890"/>
    </location>
</feature>
<evidence type="ECO:0000259" key="3">
    <source>
        <dbReference type="SMART" id="SM00181"/>
    </source>
</evidence>
<feature type="domain" description="EGF-like" evidence="3">
    <location>
        <begin position="94"/>
        <end position="136"/>
    </location>
</feature>
<dbReference type="EMBL" id="GG662767">
    <property type="protein sequence ID" value="EAR92089.1"/>
    <property type="molecule type" value="Genomic_DNA"/>
</dbReference>
<evidence type="ECO:0000313" key="4">
    <source>
        <dbReference type="EMBL" id="EAR92089.1"/>
    </source>
</evidence>
<dbReference type="InterPro" id="IPR000742">
    <property type="entry name" value="EGF"/>
</dbReference>
<dbReference type="SMART" id="SM00181">
    <property type="entry name" value="EGF"/>
    <property type="match status" value="8"/>
</dbReference>
<gene>
    <name evidence="4" type="ORF">TTHERM_00106900</name>
</gene>
<feature type="domain" description="EGF-like" evidence="3">
    <location>
        <begin position="1231"/>
        <end position="1270"/>
    </location>
</feature>
<dbReference type="GeneID" id="7846584"/>
<protein>
    <recommendedName>
        <fullName evidence="3">EGF-like domain-containing protein</fullName>
    </recommendedName>
</protein>
<dbReference type="Proteomes" id="UP000009168">
    <property type="component" value="Unassembled WGS sequence"/>
</dbReference>
<dbReference type="HOGENOM" id="CLU_226511_0_0_1"/>
<feature type="compositionally biased region" description="Low complexity" evidence="1">
    <location>
        <begin position="2850"/>
        <end position="2864"/>
    </location>
</feature>
<feature type="domain" description="EGF-like" evidence="3">
    <location>
        <begin position="955"/>
        <end position="1007"/>
    </location>
</feature>
<dbReference type="InParanoid" id="Q234B4"/>
<keyword evidence="2" id="KW-0732">Signal</keyword>
<proteinExistence type="predicted"/>
<dbReference type="OMA" id="TTYTMTN"/>
<feature type="signal peptide" evidence="2">
    <location>
        <begin position="1"/>
        <end position="18"/>
    </location>
</feature>
<name>Q234B4_TETTS</name>
<evidence type="ECO:0000256" key="2">
    <source>
        <dbReference type="SAM" id="SignalP"/>
    </source>
</evidence>
<sequence>MKLKKVLILLTLIGIAYSLTCNSPQVLDYDNNTCLTDVSACASNRFYNPELNQCQNSCDLGYIPSVVNSQNQCNKKLLYCDPTTQILSIGANFSCLSKATDCQGFLVNDSNGLSSCLPVCPNGFTQGTGSNSNICTSSSTFSWVNHVFTQCQQGVRDVLTLSCYTSRSQCTSFYSEDNRACLPSCPVGASIQQTPSFSYCLYYNQQYNYLFSIPSCSSTQVYDLNSNSCLQSQSSCKNFVLIDSTGQKVCWPSCPTLAGWQIQTSGTSQACIAPIGFVFAKQPFFNCSFPNYYDATSFGCLTADTQCQYLMNYENNMCVFSCPAQQLYAQYNQQKNIGFCWRFQLGNCQSPSVYDLYSGWCLSSSSSCQNYLLQDSFNNQVCWLFCPSGFTQSTTTSGSKICTAPSGYNILKQPYFNCPSPSLKDATTLGCITATSCKFRIVYEWQMCIPQCPQSFIEYADPSTSAKLCKYQDNYAYKIAQCGNGLYLDINSNQCLLNDSDCSYVLIKDSNGARVCWPSCPNTYTASTSASGQKLCTPPSGTSLLSQKFFQCAPPQVYDIASIGCLNQPSNCSNKFISQQRTCALTCPANFQQFTDQTHNITQCNDPNQGNTEQRCQPPSYLDISSNQCLTNDSDCQFYLIKDQYGGRLCSPYCMSTYSSSTSASGQKLCTPPSGVSIFLSSFFECQNPQVRDVTTLTCLSSASSCTNYMVYNFWTCFNTCPPNMTSGVDSGNGLKICNNNNNNNNGGNNYQMASCTAPQYLHFNANKCITNDTDCQDYVMTDSNGFKLCWPVCPSGFTSGQDAKNGFLTCTPAATVSLKDSKIFNCVPPQVQDVTSLGCLTATSNCTQIMVQDRNQCVSVCPQGYIFGTDQNNKPNCYFRNISQCQSAQIWNLAQNQCISPSNCKDWVIVDANNYQTCIPQCPTGFTTGMDSTNTYKTCTVPSGKSLSNFGLSNCNNPLIRDFVSGACFTQASQCKGYLVNQFNCVSTCPNGYQQGKDQNNNNTCYMPYVYQMTNCQGTSFLRFSQNDCINNDTSCSEFIIKDANGQKVCWPSCSLTSFTQTQDAQSGVSYCTPPSTWLLKDQPFFNCQSPGVGDIDTFQCLTNSSNCTSPKLIIKDRNQCSSVCLDGYYIQQDQNGTVACFNHGRPSCQSGQAINFLLNQCISINSCKEYIYNAPQIPSCIPDCPSSWVVGQDTVNNVKTCNPPSGSTILNYKINKCGQPLVKDFTTGGCLNSQSSCSKLLVNEYNCVNSCPNGYQQQTNQNGQAECYQPYVYQMENCQQPSFLQFSQNHCISNDTDCNQFVMVDSAGNKVCWPVCPSQFTSSKDPNTGVNYCKPPSTYSLTSAPIFNNCNPPNVWDVTTLNCLSDQSKCTQIFVPQRNQCTNACFDGFSYNIDSSGRQTCQQSGFGPQCNSTQVQNYLQNNCINISQCKDYLLAISNGQGQQGQLCIPDCPNIFVKSTNTGGQNTCTPPSTVNIQQIGLSNCGQPQVRDFSTGNCLPSQSKCTGFLVNGFNCVSACPNGYQQGTDSSTGYKICTNPNGNNNNSGNNGECQQGQLRDILHSQCVNPQDCKGFYFQVPNGGGLVCMPQCPSGLLISYNPTLNLLQCVVPPNFNFSQLAISSCTTIRDFTTGGCLTSCSQCNGVCIASQSMCLSYCPTGFYKTTDSNGNNICQQSSNSQSSQCGNNYILDIAQGYCIQSSNCKGQIITDSAAVQYCIPFCPSSWQAQDASGNSTCIVPKSFTYSSSAAASCQSPNTINTDDFTCLQPGTKCNGFLIKRSRVCLPSCPSGFKKFIDPKTGEKQCLQVNNDGSLNCEMPLISDQLTGLCIYADQCKYILLQSNILLICIPQCPSVLISGQDSNLGIPNCSPAQNQNILNLPSSNCSPPNYKDYSTANCLTSPTQCKGFIIQSFNMCISICPSNWSQVANSAGYNECVPPLICQPSQVPDTANKVCLDNVSQCKGVLNKQTFTCDASCPTNFSTVTDPNLNIKVCIPCQYKDSAGNCYSQCPYPLVSVASASAGQPGSCLSDPTQCSGYFTSQLNTCEAQCRFGFTPNIMTSPKTCISCTASNTCNQQNTNQCNMRLSADKSSCSKDCPKGQIPLPQVANQSYQQCQVCPSSQPFVSADGTQCLAMCGGSYVADSNSKSCIDPSICSGNLSTDSKGIQWCTPNCPSGQSPVKDASTGFNVCQPCSSGTFFDPIQNKCINSCTLMDATQSYCLVSINDCNGSISVDQTQCLLKCPSGQFQRPLTQINQFQCVTACDQNELVYNNMCLLFCPKGLFTDLKNKVCTTVKPQCTGVISFDGQLCLQSCPQGQYPATSTNGQPPKCSKCTQKLSSDGKSCSANCASGEMYDLDIFQCVTQSSCKSKIAQPDGQSCSSSCLPGQILSTNGTNQSCLNSISDCKQLVSSDFKQCVSACNSGEAQISDGPLTVCIICPLAVSSDGKSCLNSCPSGTFLKVSSQSCVASCASGEFVSANGKNCVSSCVYPDLKRSSDNSKCYTSCESGNVIDKSLGCITPSQCKSNNKYISSDGQSCIDDCSVFLTYIDPNNANTCKACSTNTFARLDKGKIVCQAYSDNAASDLSVQATTLTSQFTNLSAITPEMKGQIKSQIQSISAGIEQAIQQTQTSITLTDTQKQQQKIQLVENIQNIGALFLSKIDSSSSSSENSDANKLVLGTNEYQFVAEKKKKGFVFQISFNLANLSTADPSFQQDSSQLDLTKQGSQIDGSIASMSVTNQASNPYCSDSSTCLAGLFSVSATKTSSSKRFLDSTSTSSSKFTLVYNVPASQIQKTVCVTYDTTTNAMSPSLSTVIDTTNNQITCTFTQNNSLFYDNNCSIVSASLCSSGTSSNTGGNNNNNNNGTTQQTVSPSQSNKIIFSFILLIFTTLIL</sequence>
<dbReference type="KEGG" id="tet:TTHERM_00106900"/>